<proteinExistence type="predicted"/>
<gene>
    <name evidence="6" type="ORF">SBP02_13805</name>
</gene>
<keyword evidence="3 5" id="KW-0732">Signal</keyword>
<evidence type="ECO:0000313" key="7">
    <source>
        <dbReference type="Proteomes" id="UP001305928"/>
    </source>
</evidence>
<comment type="subcellular location">
    <subcellularLocation>
        <location evidence="1">Periplasm</location>
    </subcellularLocation>
</comment>
<evidence type="ECO:0000313" key="6">
    <source>
        <dbReference type="EMBL" id="WPC03852.1"/>
    </source>
</evidence>
<sequence length="363" mass="40786">MRAERKTQSPSLNVKTLIVLALAAISAQAVAQEVVRVHNWADYIDPAVVQDFERETGIRVDYSTYTSAAQLEADLDSGERFDVIVPSDLQLDRLIKENRLAPLDFRELPNRKEISRELLLRLNSRINADLYAIPYMWGTVGLVVHEREASRALQAPVPNSWSVLFDPSNVDKLRSCGVMLQNEPEHSLFLYLTYKGKNLKTSSARSIHKAVHEIRSLKLADSPQPFTAFISQLADGKVCAAMAWNGLASLANENGELRFTIPQEGSLQFIDSLAIPGNAGNVPAAYRFIDYLLKPENAVRNARASHFLPSLDLDRDGNRHLLPELAMPTQDERRRLYLGQPLSNDERRTIELAWAESDADRQD</sequence>
<feature type="chain" id="PRO_5046842101" evidence="5">
    <location>
        <begin position="32"/>
        <end position="363"/>
    </location>
</feature>
<dbReference type="PRINTS" id="PR00909">
    <property type="entry name" value="SPERMDNBNDNG"/>
</dbReference>
<dbReference type="EMBL" id="CP137892">
    <property type="protein sequence ID" value="WPC03852.1"/>
    <property type="molecule type" value="Genomic_DNA"/>
</dbReference>
<protein>
    <submittedName>
        <fullName evidence="6">Extracellular solute-binding protein</fullName>
    </submittedName>
</protein>
<organism evidence="6 7">
    <name type="scientific">Pseudomonas benzenivorans</name>
    <dbReference type="NCBI Taxonomy" id="556533"/>
    <lineage>
        <taxon>Bacteria</taxon>
        <taxon>Pseudomonadati</taxon>
        <taxon>Pseudomonadota</taxon>
        <taxon>Gammaproteobacteria</taxon>
        <taxon>Pseudomonadales</taxon>
        <taxon>Pseudomonadaceae</taxon>
        <taxon>Pseudomonas</taxon>
    </lineage>
</organism>
<dbReference type="InterPro" id="IPR006059">
    <property type="entry name" value="SBP"/>
</dbReference>
<accession>A0ABZ0PRQ9</accession>
<keyword evidence="2" id="KW-0813">Transport</keyword>
<evidence type="ECO:0000256" key="3">
    <source>
        <dbReference type="ARBA" id="ARBA00022729"/>
    </source>
</evidence>
<evidence type="ECO:0000256" key="1">
    <source>
        <dbReference type="ARBA" id="ARBA00004418"/>
    </source>
</evidence>
<dbReference type="PANTHER" id="PTHR30222">
    <property type="entry name" value="SPERMIDINE/PUTRESCINE-BINDING PERIPLASMIC PROTEIN"/>
    <property type="match status" value="1"/>
</dbReference>
<name>A0ABZ0PRQ9_9PSED</name>
<evidence type="ECO:0000256" key="5">
    <source>
        <dbReference type="SAM" id="SignalP"/>
    </source>
</evidence>
<keyword evidence="7" id="KW-1185">Reference proteome</keyword>
<dbReference type="RefSeq" id="WP_318642527.1">
    <property type="nucleotide sequence ID" value="NZ_CP137892.1"/>
</dbReference>
<evidence type="ECO:0000256" key="4">
    <source>
        <dbReference type="ARBA" id="ARBA00022764"/>
    </source>
</evidence>
<dbReference type="Pfam" id="PF13416">
    <property type="entry name" value="SBP_bac_8"/>
    <property type="match status" value="1"/>
</dbReference>
<dbReference type="PANTHER" id="PTHR30222:SF18">
    <property type="entry name" value="BIFUNCTIONAL POLYHYDROXYBUTYRATE SYNTHASE _ ABC TRANSPORTER PERIPLASMIC BINDING PROTEIN-RELATED"/>
    <property type="match status" value="1"/>
</dbReference>
<dbReference type="Gene3D" id="3.40.190.10">
    <property type="entry name" value="Periplasmic binding protein-like II"/>
    <property type="match status" value="2"/>
</dbReference>
<dbReference type="SUPFAM" id="SSF53850">
    <property type="entry name" value="Periplasmic binding protein-like II"/>
    <property type="match status" value="1"/>
</dbReference>
<keyword evidence="4" id="KW-0574">Periplasm</keyword>
<dbReference type="Proteomes" id="UP001305928">
    <property type="component" value="Chromosome"/>
</dbReference>
<reference evidence="6 7" key="1">
    <citation type="submission" date="2023-11" db="EMBL/GenBank/DDBJ databases">
        <title>Complete genome of Pseudomonas benzenivorans BA3361.</title>
        <authorList>
            <person name="Shin S.Y."/>
            <person name="Song J."/>
            <person name="Kang H."/>
        </authorList>
    </citation>
    <scope>NUCLEOTIDE SEQUENCE [LARGE SCALE GENOMIC DNA]</scope>
    <source>
        <strain evidence="6 7">HNIBRBA3361</strain>
    </source>
</reference>
<evidence type="ECO:0000256" key="2">
    <source>
        <dbReference type="ARBA" id="ARBA00022448"/>
    </source>
</evidence>
<dbReference type="InterPro" id="IPR001188">
    <property type="entry name" value="Sperm_putr-bd"/>
</dbReference>
<feature type="signal peptide" evidence="5">
    <location>
        <begin position="1"/>
        <end position="31"/>
    </location>
</feature>